<sequence>MWPSRNRTETVTCLACGAERPRTEAREYDKHGDRWDRENKTFEYLCKPCHGELCHLPRDELEDLLVELEAGGRDRDGFLASYLSTVEERYGPLEERER</sequence>
<name>A0A1I0PEH7_9EURY</name>
<reference evidence="2" key="1">
    <citation type="submission" date="2016-10" db="EMBL/GenBank/DDBJ databases">
        <authorList>
            <person name="Varghese N."/>
        </authorList>
    </citation>
    <scope>NUCLEOTIDE SEQUENCE [LARGE SCALE GENOMIC DNA]</scope>
    <source>
        <strain evidence="2">CGMCC 1.12284</strain>
    </source>
</reference>
<dbReference type="OrthoDB" id="165365at2157"/>
<dbReference type="eggNOG" id="arCOG06272">
    <property type="taxonomic scope" value="Archaea"/>
</dbReference>
<dbReference type="EMBL" id="FOIS01000003">
    <property type="protein sequence ID" value="SEW12868.1"/>
    <property type="molecule type" value="Genomic_DNA"/>
</dbReference>
<dbReference type="InterPro" id="IPR055984">
    <property type="entry name" value="DUF7562"/>
</dbReference>
<evidence type="ECO:0008006" key="3">
    <source>
        <dbReference type="Google" id="ProtNLM"/>
    </source>
</evidence>
<evidence type="ECO:0000313" key="1">
    <source>
        <dbReference type="EMBL" id="SEW12868.1"/>
    </source>
</evidence>
<dbReference type="RefSeq" id="WP_049988904.1">
    <property type="nucleotide sequence ID" value="NZ_FOIS01000003.1"/>
</dbReference>
<accession>A0A1I0PEH7</accession>
<protein>
    <recommendedName>
        <fullName evidence="3">Small CPxCG-related zinc finger protein</fullName>
    </recommendedName>
</protein>
<proteinExistence type="predicted"/>
<organism evidence="1 2">
    <name type="scientific">Natrinema salifodinae</name>
    <dbReference type="NCBI Taxonomy" id="1202768"/>
    <lineage>
        <taxon>Archaea</taxon>
        <taxon>Methanobacteriati</taxon>
        <taxon>Methanobacteriota</taxon>
        <taxon>Stenosarchaea group</taxon>
        <taxon>Halobacteria</taxon>
        <taxon>Halobacteriales</taxon>
        <taxon>Natrialbaceae</taxon>
        <taxon>Natrinema</taxon>
    </lineage>
</organism>
<evidence type="ECO:0000313" key="2">
    <source>
        <dbReference type="Proteomes" id="UP000183275"/>
    </source>
</evidence>
<gene>
    <name evidence="1" type="ORF">SAMN05216285_2491</name>
</gene>
<dbReference type="AlphaFoldDB" id="A0A1I0PEH7"/>
<keyword evidence="2" id="KW-1185">Reference proteome</keyword>
<dbReference type="Proteomes" id="UP000183275">
    <property type="component" value="Unassembled WGS sequence"/>
</dbReference>
<dbReference type="Pfam" id="PF24443">
    <property type="entry name" value="DUF7562"/>
    <property type="match status" value="1"/>
</dbReference>